<comment type="caution">
    <text evidence="3">The sequence shown here is derived from an EMBL/GenBank/DDBJ whole genome shotgun (WGS) entry which is preliminary data.</text>
</comment>
<proteinExistence type="predicted"/>
<feature type="transmembrane region" description="Helical" evidence="1">
    <location>
        <begin position="135"/>
        <end position="155"/>
    </location>
</feature>
<evidence type="ECO:0000313" key="4">
    <source>
        <dbReference type="Proteomes" id="UP000272729"/>
    </source>
</evidence>
<feature type="transmembrane region" description="Helical" evidence="1">
    <location>
        <begin position="192"/>
        <end position="210"/>
    </location>
</feature>
<reference evidence="3 4" key="1">
    <citation type="submission" date="2018-10" db="EMBL/GenBank/DDBJ databases">
        <title>Sequencing the genomes of 1000 actinobacteria strains.</title>
        <authorList>
            <person name="Klenk H.-P."/>
        </authorList>
    </citation>
    <scope>NUCLEOTIDE SEQUENCE [LARGE SCALE GENOMIC DNA]</scope>
    <source>
        <strain evidence="3 4">DSM 43911</strain>
    </source>
</reference>
<keyword evidence="1" id="KW-0472">Membrane</keyword>
<dbReference type="AlphaFoldDB" id="A0A495X4W2"/>
<dbReference type="EMBL" id="RBXR01000001">
    <property type="protein sequence ID" value="RKT68982.1"/>
    <property type="molecule type" value="Genomic_DNA"/>
</dbReference>
<organism evidence="3 4">
    <name type="scientific">Saccharothrix variisporea</name>
    <dbReference type="NCBI Taxonomy" id="543527"/>
    <lineage>
        <taxon>Bacteria</taxon>
        <taxon>Bacillati</taxon>
        <taxon>Actinomycetota</taxon>
        <taxon>Actinomycetes</taxon>
        <taxon>Pseudonocardiales</taxon>
        <taxon>Pseudonocardiaceae</taxon>
        <taxon>Saccharothrix</taxon>
    </lineage>
</organism>
<evidence type="ECO:0000313" key="3">
    <source>
        <dbReference type="EMBL" id="RKT68982.1"/>
    </source>
</evidence>
<keyword evidence="1" id="KW-0812">Transmembrane</keyword>
<keyword evidence="2" id="KW-0732">Signal</keyword>
<feature type="chain" id="PRO_5019847548" evidence="2">
    <location>
        <begin position="20"/>
        <end position="257"/>
    </location>
</feature>
<accession>A0A495X4W2</accession>
<dbReference type="Proteomes" id="UP000272729">
    <property type="component" value="Unassembled WGS sequence"/>
</dbReference>
<evidence type="ECO:0000256" key="1">
    <source>
        <dbReference type="SAM" id="Phobius"/>
    </source>
</evidence>
<name>A0A495X4W2_9PSEU</name>
<keyword evidence="4" id="KW-1185">Reference proteome</keyword>
<feature type="transmembrane region" description="Helical" evidence="1">
    <location>
        <begin position="161"/>
        <end position="185"/>
    </location>
</feature>
<feature type="transmembrane region" description="Helical" evidence="1">
    <location>
        <begin position="110"/>
        <end position="128"/>
    </location>
</feature>
<keyword evidence="1" id="KW-1133">Transmembrane helix</keyword>
<feature type="signal peptide" evidence="2">
    <location>
        <begin position="1"/>
        <end position="19"/>
    </location>
</feature>
<gene>
    <name evidence="3" type="ORF">DFJ66_2175</name>
</gene>
<protein>
    <submittedName>
        <fullName evidence="3">Uncharacterized protein</fullName>
    </submittedName>
</protein>
<evidence type="ECO:0000256" key="2">
    <source>
        <dbReference type="SAM" id="SignalP"/>
    </source>
</evidence>
<feature type="transmembrane region" description="Helical" evidence="1">
    <location>
        <begin position="230"/>
        <end position="249"/>
    </location>
</feature>
<sequence length="257" mass="26332">MRVLLALLVMVLFPAPAHAHAGGLVPRNELSRVVGISPPLDGVSARVVNHGTQLEVRNGGREALTVAGHLIAPGENVRFRDDRLAGDRWEIPIGASVVQGVVERYPPPPVWLWMGVVAVLAVAGAWVVRSRWGLVAGVGVVALAHVVHAVGSTLAVTGGAFLPLFLGASGVGVVCWPLAVVAGVAAARGKSAASFVAAVVGAMLVVAGIPDFDSFRFAQLPFAGPGVVDRVLVALTLGGGAGLAVGGFLRMRKELAR</sequence>